<accession>A0AAV9NUS3</accession>
<dbReference type="InterPro" id="IPR020846">
    <property type="entry name" value="MFS_dom"/>
</dbReference>
<dbReference type="InterPro" id="IPR011701">
    <property type="entry name" value="MFS"/>
</dbReference>
<dbReference type="PANTHER" id="PTHR43791">
    <property type="entry name" value="PERMEASE-RELATED"/>
    <property type="match status" value="1"/>
</dbReference>
<dbReference type="Pfam" id="PF04082">
    <property type="entry name" value="Fungal_trans"/>
    <property type="match status" value="1"/>
</dbReference>
<feature type="transmembrane region" description="Helical" evidence="8">
    <location>
        <begin position="318"/>
        <end position="336"/>
    </location>
</feature>
<keyword evidence="6" id="KW-0539">Nucleus</keyword>
<dbReference type="CDD" id="cd17327">
    <property type="entry name" value="MFS_FEN2_like"/>
    <property type="match status" value="1"/>
</dbReference>
<feature type="domain" description="Major facilitator superfamily (MFS) profile" evidence="9">
    <location>
        <begin position="52"/>
        <end position="464"/>
    </location>
</feature>
<keyword evidence="2" id="KW-0813">Transport</keyword>
<dbReference type="Proteomes" id="UP001358417">
    <property type="component" value="Unassembled WGS sequence"/>
</dbReference>
<organism evidence="10 11">
    <name type="scientific">Exophiala bonariae</name>
    <dbReference type="NCBI Taxonomy" id="1690606"/>
    <lineage>
        <taxon>Eukaryota</taxon>
        <taxon>Fungi</taxon>
        <taxon>Dikarya</taxon>
        <taxon>Ascomycota</taxon>
        <taxon>Pezizomycotina</taxon>
        <taxon>Eurotiomycetes</taxon>
        <taxon>Chaetothyriomycetidae</taxon>
        <taxon>Chaetothyriales</taxon>
        <taxon>Herpotrichiellaceae</taxon>
        <taxon>Exophiala</taxon>
    </lineage>
</organism>
<protein>
    <recommendedName>
        <fullName evidence="9">Major facilitator superfamily (MFS) profile domain-containing protein</fullName>
    </recommendedName>
</protein>
<gene>
    <name evidence="10" type="ORF">LTR84_000612</name>
</gene>
<feature type="region of interest" description="Disordered" evidence="7">
    <location>
        <begin position="501"/>
        <end position="536"/>
    </location>
</feature>
<dbReference type="Gene3D" id="1.20.1250.20">
    <property type="entry name" value="MFS general substrate transporter like domains"/>
    <property type="match status" value="2"/>
</dbReference>
<proteinExistence type="predicted"/>
<name>A0AAV9NUS3_9EURO</name>
<dbReference type="GO" id="GO:0016020">
    <property type="term" value="C:membrane"/>
    <property type="evidence" value="ECO:0007669"/>
    <property type="project" value="UniProtKB-SubCell"/>
</dbReference>
<evidence type="ECO:0000256" key="1">
    <source>
        <dbReference type="ARBA" id="ARBA00004141"/>
    </source>
</evidence>
<evidence type="ECO:0000313" key="10">
    <source>
        <dbReference type="EMBL" id="KAK5064778.1"/>
    </source>
</evidence>
<feature type="transmembrane region" description="Helical" evidence="8">
    <location>
        <begin position="371"/>
        <end position="393"/>
    </location>
</feature>
<keyword evidence="3 8" id="KW-0812">Transmembrane</keyword>
<feature type="transmembrane region" description="Helical" evidence="8">
    <location>
        <begin position="149"/>
        <end position="169"/>
    </location>
</feature>
<evidence type="ECO:0000256" key="2">
    <source>
        <dbReference type="ARBA" id="ARBA00022448"/>
    </source>
</evidence>
<dbReference type="GO" id="GO:0006351">
    <property type="term" value="P:DNA-templated transcription"/>
    <property type="evidence" value="ECO:0007669"/>
    <property type="project" value="InterPro"/>
</dbReference>
<dbReference type="InterPro" id="IPR036259">
    <property type="entry name" value="MFS_trans_sf"/>
</dbReference>
<comment type="caution">
    <text evidence="10">The sequence shown here is derived from an EMBL/GenBank/DDBJ whole genome shotgun (WGS) entry which is preliminary data.</text>
</comment>
<evidence type="ECO:0000256" key="4">
    <source>
        <dbReference type="ARBA" id="ARBA00022989"/>
    </source>
</evidence>
<feature type="transmembrane region" description="Helical" evidence="8">
    <location>
        <begin position="211"/>
        <end position="233"/>
    </location>
</feature>
<dbReference type="GO" id="GO:0022857">
    <property type="term" value="F:transmembrane transporter activity"/>
    <property type="evidence" value="ECO:0007669"/>
    <property type="project" value="InterPro"/>
</dbReference>
<dbReference type="Pfam" id="PF07690">
    <property type="entry name" value="MFS_1"/>
    <property type="match status" value="1"/>
</dbReference>
<dbReference type="GO" id="GO:0003677">
    <property type="term" value="F:DNA binding"/>
    <property type="evidence" value="ECO:0007669"/>
    <property type="project" value="InterPro"/>
</dbReference>
<dbReference type="FunFam" id="1.20.1250.20:FF:000013">
    <property type="entry name" value="MFS general substrate transporter"/>
    <property type="match status" value="1"/>
</dbReference>
<feature type="transmembrane region" description="Helical" evidence="8">
    <location>
        <begin position="89"/>
        <end position="111"/>
    </location>
</feature>
<feature type="region of interest" description="Disordered" evidence="7">
    <location>
        <begin position="1"/>
        <end position="23"/>
    </location>
</feature>
<evidence type="ECO:0000256" key="7">
    <source>
        <dbReference type="SAM" id="MobiDB-lite"/>
    </source>
</evidence>
<dbReference type="AlphaFoldDB" id="A0AAV9NUS3"/>
<feature type="transmembrane region" description="Helical" evidence="8">
    <location>
        <begin position="51"/>
        <end position="69"/>
    </location>
</feature>
<feature type="transmembrane region" description="Helical" evidence="8">
    <location>
        <begin position="348"/>
        <end position="365"/>
    </location>
</feature>
<dbReference type="CDD" id="cd12148">
    <property type="entry name" value="fungal_TF_MHR"/>
    <property type="match status" value="1"/>
</dbReference>
<keyword evidence="5 8" id="KW-0472">Membrane</keyword>
<dbReference type="FunFam" id="1.20.1250.20:FF:000018">
    <property type="entry name" value="MFS transporter permease"/>
    <property type="match status" value="1"/>
</dbReference>
<evidence type="ECO:0000313" key="11">
    <source>
        <dbReference type="Proteomes" id="UP001358417"/>
    </source>
</evidence>
<dbReference type="SMART" id="SM00906">
    <property type="entry name" value="Fungal_trans"/>
    <property type="match status" value="1"/>
</dbReference>
<dbReference type="InterPro" id="IPR007219">
    <property type="entry name" value="XnlR_reg_dom"/>
</dbReference>
<dbReference type="GO" id="GO:0008270">
    <property type="term" value="F:zinc ion binding"/>
    <property type="evidence" value="ECO:0007669"/>
    <property type="project" value="InterPro"/>
</dbReference>
<reference evidence="10 11" key="1">
    <citation type="submission" date="2023-08" db="EMBL/GenBank/DDBJ databases">
        <title>Black Yeasts Isolated from many extreme environments.</title>
        <authorList>
            <person name="Coleine C."/>
            <person name="Stajich J.E."/>
            <person name="Selbmann L."/>
        </authorList>
    </citation>
    <scope>NUCLEOTIDE SEQUENCE [LARGE SCALE GENOMIC DNA]</scope>
    <source>
        <strain evidence="10 11">CCFEE 5792</strain>
    </source>
</reference>
<sequence length="1199" mass="132674">MSQPKKSVNMEPAPMPNQPDGDSKVSMIELGSTIMIDPIKEKKMMRKFDRYALLLIGIMYMFCNLDRGNLGNASIAGMPKDIGLVGNQFGTAVTLLFATYVPFEAPVAILVKIVGPKPLLAGCCTSWGLVTLCMGFIQNWKGLYTCRLLLGAFEAGLIPCLETYLGLVYKKEERGTRMVMVYSWSAIASAFGGLLAYGLTQINGPGEFQGWRWLFIVEGILTLCIIPVFLWLFPKDILDAWFLTPEEKELMRLRYIQNPSWGIDEKFTWGETLKVFKDLKFYAFVAILYCGDLTIYSFTTFLPAILKGMGYTSVHANLLTVPVYVWALGVFIVAGISSDRFKNRSIPIGGGFVCMIVGYAILISVETVGVRYFACYVAMGIYPTVALLIMWLCDNVARHFKRASMIGLCLTLANTSGVVTGQIFTTPTSPRYIRGLSICMGLAVFGLLVVVALVVGFKIVNRRREQAIAQAERDGTPLISCPEHGDYDESARYLESLEEKANMQQERVSTTPPHEPSDNSIRLSQPPSSETMASEAGNPLVAQRPQLVQSAYLSRPVYLGDASGIAFGMKLRESIRGHDGVVSLRTEHRYFNDPGILRRVADSYELPEKSYALILVRLVKRFLGDTHHLNLGSAFLERVDDFYVIRVEDPIWICRLFVIYALGELYSNGPVSASTERKIPGTAFFLTAMSLLQDNYEDATILYVETLMLVSLYFDALNRTNSAYAYIGLALRVSLTLGLHRNISSHQLPAVEREHRNRVWWTVHYLERLCSSKHGHPMMLRDEDISTSLPSWEGLSPAERAEFPNPSILNAQLNLAKIVGFISRDMYVVSGLSRGQTFLQTVHSIFTRLKDWNESLPVENKMDSSVTASRGISSLHLLFNQCVILATRPILYLIFQQCFRTTAESAARSNSIPPIARALADHCVYAARNINHILIQLWVDGSIALFGYTDALILFTSTMALTIAVALRLGNVDEVKSETETAWRLLGQMRECGNNAAAEFHEQLNFLRQDLGLVVPETAQAPSKTSEHDVIQCLGEEATHHPSGAPALDLVNSAMTENRLVSHAHAPAPENASAAIYHYSGEGEGSWTWDGLGDRQQLTSFYLQGDSHTDFRSAVYGHPLGESVDMNPVMALSGSSEARVNGSIGGDTAAAAAAAAEHPQDFQSSDAFASDVLLNSMPFGLDLSELDGFDVDQMPFLWT</sequence>
<comment type="subcellular location">
    <subcellularLocation>
        <location evidence="1">Membrane</location>
        <topology evidence="1">Multi-pass membrane protein</topology>
    </subcellularLocation>
</comment>
<feature type="compositionally biased region" description="Polar residues" evidence="7">
    <location>
        <begin position="502"/>
        <end position="532"/>
    </location>
</feature>
<dbReference type="PROSITE" id="PS50850">
    <property type="entry name" value="MFS"/>
    <property type="match status" value="1"/>
</dbReference>
<keyword evidence="4 8" id="KW-1133">Transmembrane helix</keyword>
<evidence type="ECO:0000256" key="5">
    <source>
        <dbReference type="ARBA" id="ARBA00023136"/>
    </source>
</evidence>
<dbReference type="RefSeq" id="XP_064712102.1">
    <property type="nucleotide sequence ID" value="XM_064844242.1"/>
</dbReference>
<feature type="transmembrane region" description="Helical" evidence="8">
    <location>
        <begin position="432"/>
        <end position="457"/>
    </location>
</feature>
<dbReference type="SUPFAM" id="SSF103473">
    <property type="entry name" value="MFS general substrate transporter"/>
    <property type="match status" value="1"/>
</dbReference>
<keyword evidence="11" id="KW-1185">Reference proteome</keyword>
<feature type="transmembrane region" description="Helical" evidence="8">
    <location>
        <begin position="118"/>
        <end position="137"/>
    </location>
</feature>
<evidence type="ECO:0000256" key="6">
    <source>
        <dbReference type="ARBA" id="ARBA00023242"/>
    </source>
</evidence>
<feature type="transmembrane region" description="Helical" evidence="8">
    <location>
        <begin position="181"/>
        <end position="199"/>
    </location>
</feature>
<evidence type="ECO:0000259" key="9">
    <source>
        <dbReference type="PROSITE" id="PS50850"/>
    </source>
</evidence>
<dbReference type="EMBL" id="JAVRRD010000001">
    <property type="protein sequence ID" value="KAK5064778.1"/>
    <property type="molecule type" value="Genomic_DNA"/>
</dbReference>
<dbReference type="GeneID" id="89968834"/>
<dbReference type="PANTHER" id="PTHR43791:SF101">
    <property type="entry name" value="HIGH-AFFINITY NICOTINIC ACID TRANSPORTER"/>
    <property type="match status" value="1"/>
</dbReference>
<feature type="transmembrane region" description="Helical" evidence="8">
    <location>
        <begin position="281"/>
        <end position="306"/>
    </location>
</feature>
<evidence type="ECO:0000256" key="3">
    <source>
        <dbReference type="ARBA" id="ARBA00022692"/>
    </source>
</evidence>
<evidence type="ECO:0000256" key="8">
    <source>
        <dbReference type="SAM" id="Phobius"/>
    </source>
</evidence>